<evidence type="ECO:0000313" key="2">
    <source>
        <dbReference type="Proteomes" id="UP000827176"/>
    </source>
</evidence>
<accession>A0AAE9BZG0</accession>
<evidence type="ECO:0000313" key="1">
    <source>
        <dbReference type="EMBL" id="UBF23463.1"/>
    </source>
</evidence>
<dbReference type="Proteomes" id="UP000827176">
    <property type="component" value="Segment"/>
</dbReference>
<organism evidence="1 2">
    <name type="scientific">Halorubrum tailed virus 28</name>
    <dbReference type="NCBI Taxonomy" id="2878009"/>
    <lineage>
        <taxon>Viruses</taxon>
        <taxon>Duplodnaviria</taxon>
        <taxon>Heunggongvirae</taxon>
        <taxon>Uroviricota</taxon>
        <taxon>Caudoviricetes</taxon>
        <taxon>Suolaviridae</taxon>
        <taxon>Pormufvirus</taxon>
        <taxon>Pormufvirus salinum</taxon>
        <taxon>Pormufvirus HRTV28</taxon>
    </lineage>
</organism>
<dbReference type="EMBL" id="MZ334528">
    <property type="protein sequence ID" value="UBF23463.1"/>
    <property type="molecule type" value="Genomic_DNA"/>
</dbReference>
<protein>
    <submittedName>
        <fullName evidence="1">Uncharacterized protein</fullName>
    </submittedName>
</protein>
<reference evidence="1" key="1">
    <citation type="submission" date="2021-05" db="EMBL/GenBank/DDBJ databases">
        <title>Diversity, taxonomy and evolution of archaeal viruses of the class Caudoviricetes.</title>
        <authorList>
            <person name="Liu Y."/>
            <person name="Demina T.A."/>
            <person name="Roux S."/>
            <person name="Aiewsakun P."/>
            <person name="Kazlauskas D."/>
            <person name="Simmonds P."/>
            <person name="Prangishvili D."/>
            <person name="Oksanen H.M."/>
            <person name="Krupovic M."/>
        </authorList>
    </citation>
    <scope>NUCLEOTIDE SEQUENCE</scope>
    <source>
        <strain evidence="1">HRTV-28/28</strain>
    </source>
</reference>
<proteinExistence type="predicted"/>
<name>A0AAE9BZG0_9CAUD</name>
<gene>
    <name evidence="1" type="ORF">HRTV-28_gp25</name>
</gene>
<keyword evidence="2" id="KW-1185">Reference proteome</keyword>
<sequence>MSEYDLPEYRCTECDSRPWLMADETGGVGHIGVGCECTLADGRPFKMLGGNPITMPDRWVRA</sequence>